<dbReference type="Proteomes" id="UP000183047">
    <property type="component" value="Unassembled WGS sequence"/>
</dbReference>
<keyword evidence="3" id="KW-1185">Reference proteome</keyword>
<dbReference type="PROSITE" id="PS51257">
    <property type="entry name" value="PROKAR_LIPOPROTEIN"/>
    <property type="match status" value="1"/>
</dbReference>
<reference evidence="3" key="1">
    <citation type="submission" date="2016-10" db="EMBL/GenBank/DDBJ databases">
        <authorList>
            <person name="Varghese N."/>
            <person name="Submissions S."/>
        </authorList>
    </citation>
    <scope>NUCLEOTIDE SEQUENCE [LARGE SCALE GENOMIC DNA]</scope>
    <source>
        <strain evidence="3">XBD2006</strain>
    </source>
</reference>
<name>A0A1G5AD10_9FIRM</name>
<feature type="signal peptide" evidence="1">
    <location>
        <begin position="1"/>
        <end position="21"/>
    </location>
</feature>
<keyword evidence="1" id="KW-0732">Signal</keyword>
<proteinExistence type="predicted"/>
<evidence type="ECO:0000256" key="1">
    <source>
        <dbReference type="SAM" id="SignalP"/>
    </source>
</evidence>
<protein>
    <submittedName>
        <fullName evidence="2">Uncharacterized protein</fullName>
    </submittedName>
</protein>
<evidence type="ECO:0000313" key="2">
    <source>
        <dbReference type="EMBL" id="SCX75768.1"/>
    </source>
</evidence>
<dbReference type="AlphaFoldDB" id="A0A1G5AD10"/>
<sequence>MKKKIFALAALAFLLAGCAKSSNGDAQSTAAVESGSEVDSASEAQSEVVENALTNEELAEFAQLFWTCEYSGFLDDGFNSPKDIEWDDVFQNGAGINVENISEDEKEAYLEATHQDCLYDIDTFIVIRKTDMMNFTKKHAGYEYAPDKDDLDTWGDDYNHWIYLEKYDSYYFMNVCWKELKYCSCVSGEKEGNVYTIRFKMATDDHYGKDADRVLKFTKENDELVMISNEIQWDDLCVKDKTFDANLTQFDSPLRFYTYNVDPEETELEIVKDGKYLTTIRYYVKASDDAQYPVIIDDIGFFDFNADGYQDIAVLCISYCGKKIILHEYDYESNGFCGIAELDEENVPELKGNLTIAEAKKYLLGDNENGVYNNYKEVYAQMAKIYHVADDGYKFDLAYTDDDDIPELVIGRPGYWVSLFAYEDGHIHRLIDGWAYGAGANSGYYYAERKNVFINDNSDYNVHYTSFMSKRDKGEIATDYYIKYIYFKDLDGDGNPSEEELAASDGDDCFVEYHNNTDKKMSEKEIKKITTKYSKYDYKELCGDMDYETLLAELSK</sequence>
<feature type="chain" id="PRO_5038762522" evidence="1">
    <location>
        <begin position="22"/>
        <end position="556"/>
    </location>
</feature>
<dbReference type="SUPFAM" id="SSF69318">
    <property type="entry name" value="Integrin alpha N-terminal domain"/>
    <property type="match status" value="1"/>
</dbReference>
<dbReference type="EMBL" id="FMUR01000003">
    <property type="protein sequence ID" value="SCX75768.1"/>
    <property type="molecule type" value="Genomic_DNA"/>
</dbReference>
<evidence type="ECO:0000313" key="3">
    <source>
        <dbReference type="Proteomes" id="UP000183047"/>
    </source>
</evidence>
<dbReference type="InterPro" id="IPR028994">
    <property type="entry name" value="Integrin_alpha_N"/>
</dbReference>
<dbReference type="RefSeq" id="WP_074461003.1">
    <property type="nucleotide sequence ID" value="NZ_FMUR01000003.1"/>
</dbReference>
<organism evidence="2 3">
    <name type="scientific">Butyrivibrio hungatei</name>
    <dbReference type="NCBI Taxonomy" id="185008"/>
    <lineage>
        <taxon>Bacteria</taxon>
        <taxon>Bacillati</taxon>
        <taxon>Bacillota</taxon>
        <taxon>Clostridia</taxon>
        <taxon>Lachnospirales</taxon>
        <taxon>Lachnospiraceae</taxon>
        <taxon>Butyrivibrio</taxon>
    </lineage>
</organism>
<dbReference type="OrthoDB" id="1864194at2"/>
<gene>
    <name evidence="2" type="ORF">SAMN02910451_00132</name>
</gene>
<accession>A0A1G5AD10</accession>